<evidence type="ECO:0000256" key="1">
    <source>
        <dbReference type="ARBA" id="ARBA00022734"/>
    </source>
</evidence>
<dbReference type="SMART" id="SM00908">
    <property type="entry name" value="Gal-bind_lectin"/>
    <property type="match status" value="2"/>
</dbReference>
<accession>A0AAU9FJY9</accession>
<keyword evidence="5" id="KW-1185">Reference proteome</keyword>
<evidence type="ECO:0000313" key="4">
    <source>
        <dbReference type="EMBL" id="BFF96107.1"/>
    </source>
</evidence>
<dbReference type="Gene3D" id="2.60.120.200">
    <property type="match status" value="2"/>
</dbReference>
<evidence type="ECO:0000256" key="2">
    <source>
        <dbReference type="RuleBase" id="RU102079"/>
    </source>
</evidence>
<dbReference type="GO" id="GO:0030246">
    <property type="term" value="F:carbohydrate binding"/>
    <property type="evidence" value="ECO:0007669"/>
    <property type="project" value="UniProtKB-UniRule"/>
</dbReference>
<dbReference type="PANTHER" id="PTHR11346:SF176">
    <property type="entry name" value="32 KDA BETA-GALACTOSIDE-BINDING LECTIN LEC-3"/>
    <property type="match status" value="1"/>
</dbReference>
<dbReference type="GO" id="GO:0016936">
    <property type="term" value="F:galactoside binding"/>
    <property type="evidence" value="ECO:0007669"/>
    <property type="project" value="TreeGrafter"/>
</dbReference>
<dbReference type="InterPro" id="IPR044156">
    <property type="entry name" value="Galectin-like"/>
</dbReference>
<evidence type="ECO:0000259" key="3">
    <source>
        <dbReference type="PROSITE" id="PS51304"/>
    </source>
</evidence>
<dbReference type="InterPro" id="IPR013320">
    <property type="entry name" value="ConA-like_dom_sf"/>
</dbReference>
<dbReference type="EMBL" id="AP029264">
    <property type="protein sequence ID" value="BFF96107.1"/>
    <property type="molecule type" value="Genomic_DNA"/>
</dbReference>
<dbReference type="PROSITE" id="PS51304">
    <property type="entry name" value="GALECTIN"/>
    <property type="match status" value="2"/>
</dbReference>
<gene>
    <name evidence="4" type="ORF">DMAD_13369</name>
</gene>
<dbReference type="SMART" id="SM00276">
    <property type="entry name" value="GLECT"/>
    <property type="match status" value="2"/>
</dbReference>
<reference evidence="4 5" key="1">
    <citation type="submission" date="2024-02" db="EMBL/GenBank/DDBJ databases">
        <title>A chromosome-level genome assembly of Drosophila madeirensis, a fruit fly species endemic to Madeira island.</title>
        <authorList>
            <person name="Tomihara K."/>
            <person name="Llopart A."/>
            <person name="Yamamoto D."/>
        </authorList>
    </citation>
    <scope>NUCLEOTIDE SEQUENCE [LARGE SCALE GENOMIC DNA]</scope>
    <source>
        <strain evidence="4 5">RF1</strain>
    </source>
</reference>
<sequence>MNFLPGAATIALRRDRDAMSMFYEERTSANRRKHFKLLDPPRPGLSFFFHGLILSACEHFTIDFLTFKGKDSCDHCDVLLQLGARLPQNYIVRNSRLMGKWGIEENSSPLSFQLRRGDTFWMQILLTVESFYISVNGYHFAEYAHRMPYSWLAAVDLRGDIDDIVIDKYYVTEYPIRLAQSVARALPFVYDSDVLKWLNGEGNSILRNSASREAKLDILSRLQKATRQVTANLTLPFYGRVPNHEKLIEGRAVRIEGRVRLMPQSFSVALQQGQQIWPHPTVSFYFSPSFLRKTRDKVGKVIITRSAYLNGSYVKRKASRLHTSLRPGKAFVILIACRPNYYELFVNRRLLLWFKHQMNPECVDIVNIRGDVRLWDVVIETTRLGRRRNGQSIIQRAIRTLRQAHLE</sequence>
<organism evidence="4 5">
    <name type="scientific">Drosophila madeirensis</name>
    <name type="common">Fruit fly</name>
    <dbReference type="NCBI Taxonomy" id="30013"/>
    <lineage>
        <taxon>Eukaryota</taxon>
        <taxon>Metazoa</taxon>
        <taxon>Ecdysozoa</taxon>
        <taxon>Arthropoda</taxon>
        <taxon>Hexapoda</taxon>
        <taxon>Insecta</taxon>
        <taxon>Pterygota</taxon>
        <taxon>Neoptera</taxon>
        <taxon>Endopterygota</taxon>
        <taxon>Diptera</taxon>
        <taxon>Brachycera</taxon>
        <taxon>Muscomorpha</taxon>
        <taxon>Ephydroidea</taxon>
        <taxon>Drosophilidae</taxon>
        <taxon>Drosophila</taxon>
        <taxon>Sophophora</taxon>
    </lineage>
</organism>
<feature type="domain" description="Galectin" evidence="3">
    <location>
        <begin position="33"/>
        <end position="172"/>
    </location>
</feature>
<dbReference type="InterPro" id="IPR001079">
    <property type="entry name" value="Galectin_CRD"/>
</dbReference>
<dbReference type="CDD" id="cd00070">
    <property type="entry name" value="GLECT"/>
    <property type="match status" value="2"/>
</dbReference>
<proteinExistence type="predicted"/>
<dbReference type="FunFam" id="2.60.120.200:FF:000180">
    <property type="entry name" value="Galectin"/>
    <property type="match status" value="1"/>
</dbReference>
<name>A0AAU9FJY9_DROMD</name>
<dbReference type="AlphaFoldDB" id="A0AAU9FJY9"/>
<dbReference type="SUPFAM" id="SSF49899">
    <property type="entry name" value="Concanavalin A-like lectins/glucanases"/>
    <property type="match status" value="2"/>
</dbReference>
<keyword evidence="1 2" id="KW-0430">Lectin</keyword>
<dbReference type="Proteomes" id="UP001500889">
    <property type="component" value="Chromosome U"/>
</dbReference>
<protein>
    <recommendedName>
        <fullName evidence="2">Galectin</fullName>
    </recommendedName>
</protein>
<dbReference type="PANTHER" id="PTHR11346">
    <property type="entry name" value="GALECTIN"/>
    <property type="match status" value="1"/>
</dbReference>
<evidence type="ECO:0000313" key="5">
    <source>
        <dbReference type="Proteomes" id="UP001500889"/>
    </source>
</evidence>
<feature type="domain" description="Galectin" evidence="3">
    <location>
        <begin position="239"/>
        <end position="380"/>
    </location>
</feature>
<dbReference type="Pfam" id="PF00337">
    <property type="entry name" value="Gal-bind_lectin"/>
    <property type="match status" value="2"/>
</dbReference>